<protein>
    <submittedName>
        <fullName evidence="2">Zinc chelation protein SecC</fullName>
    </submittedName>
</protein>
<dbReference type="InterPro" id="IPR004027">
    <property type="entry name" value="SEC_C_motif"/>
</dbReference>
<dbReference type="EMBL" id="NQWI01000108">
    <property type="protein sequence ID" value="PDW01799.1"/>
    <property type="molecule type" value="Genomic_DNA"/>
</dbReference>
<dbReference type="OrthoDB" id="6399948at2"/>
<reference evidence="3" key="1">
    <citation type="submission" date="2017-08" db="EMBL/GenBank/DDBJ databases">
        <authorList>
            <person name="Grouzdev D.S."/>
            <person name="Gaisin V.A."/>
            <person name="Rysina M.S."/>
            <person name="Gorlenko V.M."/>
        </authorList>
    </citation>
    <scope>NUCLEOTIDE SEQUENCE [LARGE SCALE GENOMIC DNA]</scope>
    <source>
        <strain evidence="3">Kir15-3F</strain>
    </source>
</reference>
<feature type="region of interest" description="Disordered" evidence="1">
    <location>
        <begin position="296"/>
        <end position="323"/>
    </location>
</feature>
<keyword evidence="3" id="KW-1185">Reference proteome</keyword>
<name>A0A2A6RFZ2_9CHLR</name>
<dbReference type="Proteomes" id="UP000220527">
    <property type="component" value="Unassembled WGS sequence"/>
</dbReference>
<proteinExistence type="predicted"/>
<sequence>MPARAPKQKASAPGRNTPCPCGSGKKYKDCHLQQDEEVRKDQMLLRQAQDLLLPKIIEAAQELPEQLPAAFARFWQEKYQIEQMAELDDVEDRGAERFLTWFAFDVDQPDGQTLVARLAATEGFAGDTYEQRLLDQWQAVRLRAYVIEEIIKKQDLIVRELSEGSNYRLADSHAARRLVPGEVIVGHLVPADTPLDADSPTYYLAGAAAQLTADTAEKLLEFAEVHLADMRRTNPEATWSDLINQRSEVLNHFVMALPTEEPDPTVFQNAINSAMITLRLTAENVAGLLGRPFVPQQAEQSAEQNEQSAEQNEQSAEQNEQSA</sequence>
<evidence type="ECO:0000256" key="1">
    <source>
        <dbReference type="SAM" id="MobiDB-lite"/>
    </source>
</evidence>
<dbReference type="RefSeq" id="WP_097645358.1">
    <property type="nucleotide sequence ID" value="NZ_NQWI01000108.1"/>
</dbReference>
<evidence type="ECO:0000313" key="2">
    <source>
        <dbReference type="EMBL" id="PDW01799.1"/>
    </source>
</evidence>
<feature type="non-terminal residue" evidence="2">
    <location>
        <position position="323"/>
    </location>
</feature>
<organism evidence="2 3">
    <name type="scientific">Candidatus Viridilinea mediisalina</name>
    <dbReference type="NCBI Taxonomy" id="2024553"/>
    <lineage>
        <taxon>Bacteria</taxon>
        <taxon>Bacillati</taxon>
        <taxon>Chloroflexota</taxon>
        <taxon>Chloroflexia</taxon>
        <taxon>Chloroflexales</taxon>
        <taxon>Chloroflexineae</taxon>
        <taxon>Oscillochloridaceae</taxon>
        <taxon>Candidatus Viridilinea</taxon>
    </lineage>
</organism>
<dbReference type="Pfam" id="PF02810">
    <property type="entry name" value="SEC-C"/>
    <property type="match status" value="1"/>
</dbReference>
<dbReference type="AlphaFoldDB" id="A0A2A6RFZ2"/>
<feature type="region of interest" description="Disordered" evidence="1">
    <location>
        <begin position="1"/>
        <end position="25"/>
    </location>
</feature>
<dbReference type="SUPFAM" id="SSF103642">
    <property type="entry name" value="Sec-C motif"/>
    <property type="match status" value="1"/>
</dbReference>
<dbReference type="Gene3D" id="3.10.450.50">
    <property type="match status" value="1"/>
</dbReference>
<accession>A0A2A6RFZ2</accession>
<gene>
    <name evidence="2" type="ORF">CJ255_17320</name>
</gene>
<comment type="caution">
    <text evidence="2">The sequence shown here is derived from an EMBL/GenBank/DDBJ whole genome shotgun (WGS) entry which is preliminary data.</text>
</comment>
<evidence type="ECO:0000313" key="3">
    <source>
        <dbReference type="Proteomes" id="UP000220527"/>
    </source>
</evidence>